<comment type="caution">
    <text evidence="2">The sequence shown here is derived from an EMBL/GenBank/DDBJ whole genome shotgun (WGS) entry which is preliminary data.</text>
</comment>
<keyword evidence="3" id="KW-1185">Reference proteome</keyword>
<dbReference type="Proteomes" id="UP000572817">
    <property type="component" value="Unassembled WGS sequence"/>
</dbReference>
<organism evidence="2 3">
    <name type="scientific">Botryosphaeria dothidea</name>
    <dbReference type="NCBI Taxonomy" id="55169"/>
    <lineage>
        <taxon>Eukaryota</taxon>
        <taxon>Fungi</taxon>
        <taxon>Dikarya</taxon>
        <taxon>Ascomycota</taxon>
        <taxon>Pezizomycotina</taxon>
        <taxon>Dothideomycetes</taxon>
        <taxon>Dothideomycetes incertae sedis</taxon>
        <taxon>Botryosphaeriales</taxon>
        <taxon>Botryosphaeriaceae</taxon>
        <taxon>Botryosphaeria</taxon>
    </lineage>
</organism>
<accession>A0A8H4J125</accession>
<sequence>MNEVIMGITLARSMAAIISETDQGVLADLHEDLTRWRALFPESDRPAFAVIVKKLWGMSIEEDFAWEAQVDSEVQKNFQEMAQRPMEKAGDVFGSEELLDGPGSTGNDVEL</sequence>
<reference evidence="2" key="1">
    <citation type="submission" date="2020-04" db="EMBL/GenBank/DDBJ databases">
        <title>Genome Assembly and Annotation of Botryosphaeria dothidea sdau 11-99, a Latent Pathogen of Apple Fruit Ring Rot in China.</title>
        <authorList>
            <person name="Yu C."/>
            <person name="Diao Y."/>
            <person name="Lu Q."/>
            <person name="Zhao J."/>
            <person name="Cui S."/>
            <person name="Peng C."/>
            <person name="He B."/>
            <person name="Liu H."/>
        </authorList>
    </citation>
    <scope>NUCLEOTIDE SEQUENCE [LARGE SCALE GENOMIC DNA]</scope>
    <source>
        <strain evidence="2">Sdau11-99</strain>
    </source>
</reference>
<name>A0A8H4J125_9PEZI</name>
<feature type="region of interest" description="Disordered" evidence="1">
    <location>
        <begin position="91"/>
        <end position="111"/>
    </location>
</feature>
<evidence type="ECO:0000313" key="2">
    <source>
        <dbReference type="EMBL" id="KAF4311226.1"/>
    </source>
</evidence>
<protein>
    <submittedName>
        <fullName evidence="2">Uncharacterized protein</fullName>
    </submittedName>
</protein>
<gene>
    <name evidence="2" type="ORF">GTA08_BOTSDO13208</name>
</gene>
<proteinExistence type="predicted"/>
<evidence type="ECO:0000313" key="3">
    <source>
        <dbReference type="Proteomes" id="UP000572817"/>
    </source>
</evidence>
<evidence type="ECO:0000256" key="1">
    <source>
        <dbReference type="SAM" id="MobiDB-lite"/>
    </source>
</evidence>
<dbReference type="EMBL" id="WWBZ02000011">
    <property type="protein sequence ID" value="KAF4311226.1"/>
    <property type="molecule type" value="Genomic_DNA"/>
</dbReference>
<dbReference type="AlphaFoldDB" id="A0A8H4J125"/>